<sequence length="105" mass="11800">MHSRYAAVFNIENLELNTHFRPVNTEPLRNNVEKELTPASFESLELSSQLLADINRAAVPVAINSVVKSKHMQLTGDQLELPSPQLNATDKRALWALISEHLDKL</sequence>
<comment type="caution">
    <text evidence="1">The sequence shown here is derived from an EMBL/GenBank/DDBJ whole genome shotgun (WGS) entry which is preliminary data.</text>
</comment>
<accession>A0ABT9F8W4</accession>
<keyword evidence="2" id="KW-1185">Reference proteome</keyword>
<dbReference type="EMBL" id="JAUYVT010000001">
    <property type="protein sequence ID" value="MDP2563220.1"/>
    <property type="molecule type" value="Genomic_DNA"/>
</dbReference>
<organism evidence="1 2">
    <name type="scientific">Pseudoalteromonas marina</name>
    <dbReference type="NCBI Taxonomy" id="267375"/>
    <lineage>
        <taxon>Bacteria</taxon>
        <taxon>Pseudomonadati</taxon>
        <taxon>Pseudomonadota</taxon>
        <taxon>Gammaproteobacteria</taxon>
        <taxon>Alteromonadales</taxon>
        <taxon>Pseudoalteromonadaceae</taxon>
        <taxon>Pseudoalteromonas</taxon>
    </lineage>
</organism>
<proteinExistence type="predicted"/>
<name>A0ABT9F8W4_9GAMM</name>
<evidence type="ECO:0000313" key="1">
    <source>
        <dbReference type="EMBL" id="MDP2563220.1"/>
    </source>
</evidence>
<reference evidence="1" key="1">
    <citation type="submission" date="2023-07" db="EMBL/GenBank/DDBJ databases">
        <title>Genome content predicts the carbon catabolic preferences of heterotrophic bacteria.</title>
        <authorList>
            <person name="Gralka M."/>
        </authorList>
    </citation>
    <scope>NUCLEOTIDE SEQUENCE</scope>
    <source>
        <strain evidence="1">4G09</strain>
    </source>
</reference>
<evidence type="ECO:0008006" key="3">
    <source>
        <dbReference type="Google" id="ProtNLM"/>
    </source>
</evidence>
<dbReference type="RefSeq" id="WP_305470829.1">
    <property type="nucleotide sequence ID" value="NZ_JAUYVT010000001.1"/>
</dbReference>
<evidence type="ECO:0000313" key="2">
    <source>
        <dbReference type="Proteomes" id="UP001177212"/>
    </source>
</evidence>
<gene>
    <name evidence="1" type="ORF">Q8W34_01140</name>
</gene>
<protein>
    <recommendedName>
        <fullName evidence="3">Orphan protein</fullName>
    </recommendedName>
</protein>
<dbReference type="Proteomes" id="UP001177212">
    <property type="component" value="Unassembled WGS sequence"/>
</dbReference>